<dbReference type="InterPro" id="IPR006620">
    <property type="entry name" value="Pro_4_hyd_alph"/>
</dbReference>
<evidence type="ECO:0000256" key="7">
    <source>
        <dbReference type="ARBA" id="ARBA00023180"/>
    </source>
</evidence>
<evidence type="ECO:0000259" key="10">
    <source>
        <dbReference type="PROSITE" id="PS51471"/>
    </source>
</evidence>
<feature type="transmembrane region" description="Helical" evidence="9">
    <location>
        <begin position="12"/>
        <end position="28"/>
    </location>
</feature>
<gene>
    <name evidence="11" type="ORF">LAMO00422_LOCUS3212</name>
    <name evidence="12" type="ORF">LAMO00422_LOCUS3213</name>
</gene>
<evidence type="ECO:0000256" key="3">
    <source>
        <dbReference type="ARBA" id="ARBA00022824"/>
    </source>
</evidence>
<dbReference type="SMART" id="SM00028">
    <property type="entry name" value="TPR"/>
    <property type="match status" value="4"/>
</dbReference>
<feature type="domain" description="Fe2OG dioxygenase" evidence="10">
    <location>
        <begin position="374"/>
        <end position="525"/>
    </location>
</feature>
<evidence type="ECO:0000256" key="8">
    <source>
        <dbReference type="SAM" id="MobiDB-lite"/>
    </source>
</evidence>
<keyword evidence="5" id="KW-0560">Oxidoreductase</keyword>
<accession>A0A6T6SDY8</accession>
<sequence>MSRPDSPCLRPFVIIGMTALIFLSLPSRRKLGKSKLEKLCIRSFARRTCRNFKVFEGGDILGGTGKRPSAGRIHVAAGGGVGVTNETGLNARIENSFHAEEAAKIHRQAVSLHQRGEYSKSLEAFEKLLALPALPSLSRAQVLNSMGAARYMLSEVVEAKRLYEEAISVDSTCAEAWINLASMVYEEEDIKEAHRICGKGLALCPQNVQGHVLMGNILQSLGLLQNARRHWIEAEEISRNTSLIQKPKAHTMSKKPFETTPLLSNMKLNQSVTLFIGGRNITAKRVASHARVFALKNLLSHQECRHIQEVANNSLKISDTLSLGDSDALTRRRRVCENAWIGSQSDAILRKIEKRVKSLIFPDGEGRGNIFAGPSEQVQVVRYRKGDEFTVHYDASRSVPRFVTILYYINTPPDPAEMVGGMGSDVGSNESKSGGTWFPCAYGFGHDIVSQGYQTGMQAEEMEDRILKACYQIHPSTHGLLVTPKIGDAVLFYNYNEDGEIDPLAAHAGLPVHTEKWVANHWFRLADPDVACDEDDHPVGDATDIDQDMNTDTGVDL</sequence>
<evidence type="ECO:0000256" key="6">
    <source>
        <dbReference type="ARBA" id="ARBA00023004"/>
    </source>
</evidence>
<dbReference type="EMBL" id="HBEM01004586">
    <property type="protein sequence ID" value="CAD8434741.1"/>
    <property type="molecule type" value="Transcribed_RNA"/>
</dbReference>
<comment type="cofactor">
    <cofactor evidence="1">
        <name>L-ascorbate</name>
        <dbReference type="ChEBI" id="CHEBI:38290"/>
    </cofactor>
</comment>
<dbReference type="PANTHER" id="PTHR10869:SF246">
    <property type="entry name" value="TRANSMEMBRANE PROLYL 4-HYDROXYLASE"/>
    <property type="match status" value="1"/>
</dbReference>
<dbReference type="InterPro" id="IPR044862">
    <property type="entry name" value="Pro_4_hyd_alph_FE2OG_OXY"/>
</dbReference>
<keyword evidence="9" id="KW-0472">Membrane</keyword>
<dbReference type="GO" id="GO:0004656">
    <property type="term" value="F:procollagen-proline 4-dioxygenase activity"/>
    <property type="evidence" value="ECO:0007669"/>
    <property type="project" value="TreeGrafter"/>
</dbReference>
<organism evidence="11">
    <name type="scientific">Amorphochlora amoebiformis</name>
    <dbReference type="NCBI Taxonomy" id="1561963"/>
    <lineage>
        <taxon>Eukaryota</taxon>
        <taxon>Sar</taxon>
        <taxon>Rhizaria</taxon>
        <taxon>Cercozoa</taxon>
        <taxon>Chlorarachniophyceae</taxon>
        <taxon>Amorphochlora</taxon>
    </lineage>
</organism>
<keyword evidence="4" id="KW-0223">Dioxygenase</keyword>
<dbReference type="GO" id="GO:0005783">
    <property type="term" value="C:endoplasmic reticulum"/>
    <property type="evidence" value="ECO:0007669"/>
    <property type="project" value="TreeGrafter"/>
</dbReference>
<keyword evidence="6" id="KW-0408">Iron</keyword>
<dbReference type="SUPFAM" id="SSF48452">
    <property type="entry name" value="TPR-like"/>
    <property type="match status" value="1"/>
</dbReference>
<dbReference type="InterPro" id="IPR005123">
    <property type="entry name" value="Oxoglu/Fe-dep_dioxygenase_dom"/>
</dbReference>
<dbReference type="GO" id="GO:0005506">
    <property type="term" value="F:iron ion binding"/>
    <property type="evidence" value="ECO:0007669"/>
    <property type="project" value="InterPro"/>
</dbReference>
<dbReference type="GO" id="GO:0031418">
    <property type="term" value="F:L-ascorbic acid binding"/>
    <property type="evidence" value="ECO:0007669"/>
    <property type="project" value="InterPro"/>
</dbReference>
<dbReference type="Gene3D" id="2.60.120.620">
    <property type="entry name" value="q2cbj1_9rhob like domain"/>
    <property type="match status" value="1"/>
</dbReference>
<dbReference type="InterPro" id="IPR045054">
    <property type="entry name" value="P4HA-like"/>
</dbReference>
<name>A0A6T6SDY8_9EUKA</name>
<keyword evidence="9" id="KW-0812">Transmembrane</keyword>
<dbReference type="Pfam" id="PF13640">
    <property type="entry name" value="2OG-FeII_Oxy_3"/>
    <property type="match status" value="1"/>
</dbReference>
<proteinExistence type="predicted"/>
<dbReference type="PROSITE" id="PS51471">
    <property type="entry name" value="FE2OG_OXY"/>
    <property type="match status" value="1"/>
</dbReference>
<evidence type="ECO:0000313" key="12">
    <source>
        <dbReference type="EMBL" id="CAD8434743.1"/>
    </source>
</evidence>
<dbReference type="InterPro" id="IPR019734">
    <property type="entry name" value="TPR_rpt"/>
</dbReference>
<dbReference type="PANTHER" id="PTHR10869">
    <property type="entry name" value="PROLYL 4-HYDROXYLASE ALPHA SUBUNIT"/>
    <property type="match status" value="1"/>
</dbReference>
<dbReference type="AlphaFoldDB" id="A0A6T6SDY8"/>
<evidence type="ECO:0000256" key="5">
    <source>
        <dbReference type="ARBA" id="ARBA00023002"/>
    </source>
</evidence>
<keyword evidence="2" id="KW-0479">Metal-binding</keyword>
<dbReference type="InterPro" id="IPR011990">
    <property type="entry name" value="TPR-like_helical_dom_sf"/>
</dbReference>
<dbReference type="SMART" id="SM00702">
    <property type="entry name" value="P4Hc"/>
    <property type="match status" value="1"/>
</dbReference>
<dbReference type="Gene3D" id="1.25.40.10">
    <property type="entry name" value="Tetratricopeptide repeat domain"/>
    <property type="match status" value="1"/>
</dbReference>
<evidence type="ECO:0000313" key="11">
    <source>
        <dbReference type="EMBL" id="CAD8434741.1"/>
    </source>
</evidence>
<evidence type="ECO:0000256" key="9">
    <source>
        <dbReference type="SAM" id="Phobius"/>
    </source>
</evidence>
<reference evidence="11" key="1">
    <citation type="submission" date="2021-01" db="EMBL/GenBank/DDBJ databases">
        <authorList>
            <person name="Corre E."/>
            <person name="Pelletier E."/>
            <person name="Niang G."/>
            <person name="Scheremetjew M."/>
            <person name="Finn R."/>
            <person name="Kale V."/>
            <person name="Holt S."/>
            <person name="Cochrane G."/>
            <person name="Meng A."/>
            <person name="Brown T."/>
            <person name="Cohen L."/>
        </authorList>
    </citation>
    <scope>NUCLEOTIDE SEQUENCE</scope>
    <source>
        <strain evidence="11">CCMP2058</strain>
    </source>
</reference>
<evidence type="ECO:0000256" key="4">
    <source>
        <dbReference type="ARBA" id="ARBA00022964"/>
    </source>
</evidence>
<dbReference type="EMBL" id="HBEM01004587">
    <property type="protein sequence ID" value="CAD8434743.1"/>
    <property type="molecule type" value="Transcribed_RNA"/>
</dbReference>
<protein>
    <recommendedName>
        <fullName evidence="10">Fe2OG dioxygenase domain-containing protein</fullName>
    </recommendedName>
</protein>
<keyword evidence="3" id="KW-0256">Endoplasmic reticulum</keyword>
<evidence type="ECO:0000256" key="1">
    <source>
        <dbReference type="ARBA" id="ARBA00001961"/>
    </source>
</evidence>
<keyword evidence="7" id="KW-0325">Glycoprotein</keyword>
<keyword evidence="9" id="KW-1133">Transmembrane helix</keyword>
<evidence type="ECO:0000256" key="2">
    <source>
        <dbReference type="ARBA" id="ARBA00022723"/>
    </source>
</evidence>
<feature type="region of interest" description="Disordered" evidence="8">
    <location>
        <begin position="534"/>
        <end position="557"/>
    </location>
</feature>